<proteinExistence type="predicted"/>
<gene>
    <name evidence="1" type="ORF">ENL01_00805</name>
</gene>
<comment type="caution">
    <text evidence="1">The sequence shown here is derived from an EMBL/GenBank/DDBJ whole genome shotgun (WGS) entry which is preliminary data.</text>
</comment>
<evidence type="ECO:0008006" key="2">
    <source>
        <dbReference type="Google" id="ProtNLM"/>
    </source>
</evidence>
<organism evidence="1">
    <name type="scientific">Chlorobaculum parvum</name>
    <dbReference type="NCBI Taxonomy" id="274539"/>
    <lineage>
        <taxon>Bacteria</taxon>
        <taxon>Pseudomonadati</taxon>
        <taxon>Chlorobiota</taxon>
        <taxon>Chlorobiia</taxon>
        <taxon>Chlorobiales</taxon>
        <taxon>Chlorobiaceae</taxon>
        <taxon>Chlorobaculum</taxon>
    </lineage>
</organism>
<accession>A0A7C5DBJ3</accession>
<protein>
    <recommendedName>
        <fullName evidence="2">Serine protease</fullName>
    </recommendedName>
</protein>
<dbReference type="Proteomes" id="UP000886059">
    <property type="component" value="Unassembled WGS sequence"/>
</dbReference>
<reference evidence="1" key="1">
    <citation type="journal article" date="2020" name="mSystems">
        <title>Genome- and Community-Level Interaction Insights into Carbon Utilization and Element Cycling Functions of Hydrothermarchaeota in Hydrothermal Sediment.</title>
        <authorList>
            <person name="Zhou Z."/>
            <person name="Liu Y."/>
            <person name="Xu W."/>
            <person name="Pan J."/>
            <person name="Luo Z.H."/>
            <person name="Li M."/>
        </authorList>
    </citation>
    <scope>NUCLEOTIDE SEQUENCE [LARGE SCALE GENOMIC DNA]</scope>
    <source>
        <strain evidence="1">HyVt-628</strain>
    </source>
</reference>
<dbReference type="SUPFAM" id="SSF50494">
    <property type="entry name" value="Trypsin-like serine proteases"/>
    <property type="match status" value="1"/>
</dbReference>
<dbReference type="InterPro" id="IPR009003">
    <property type="entry name" value="Peptidase_S1_PA"/>
</dbReference>
<dbReference type="EMBL" id="DRSK01000048">
    <property type="protein sequence ID" value="HHE07462.1"/>
    <property type="molecule type" value="Genomic_DNA"/>
</dbReference>
<sequence>MRGLFSLLLLLVMCLRPVPRLGAMVVRDYTPSRHDRFYSGGDKHFVGGRYDFSGVGFGRASHWVTLVSDNCFLTAYHRRPSTGEEVTFWSTNSLDGPSYTYMVAGGARVGSTDLWVGWFDRAVVVDASIARYPVPVLEASKHYCGLELYNYGMKQRVGRNVLDKFDQVRIGGSSGWSIWYGYGHRAHCLVGGDETALRAGDSGAPSFAVFNSHLALIGIHWAKTQFPPGSYDTFVPEYYDQINDILAERGQSLRRSWDWK</sequence>
<evidence type="ECO:0000313" key="1">
    <source>
        <dbReference type="EMBL" id="HHE07462.1"/>
    </source>
</evidence>
<name>A0A7C5DBJ3_9CHLB</name>
<dbReference type="AlphaFoldDB" id="A0A7C5DBJ3"/>